<dbReference type="PROSITE" id="PS01196">
    <property type="entry name" value="PEPT_TRNA_HYDROL_2"/>
    <property type="match status" value="1"/>
</dbReference>
<evidence type="ECO:0000256" key="5">
    <source>
        <dbReference type="ARBA" id="ARBA00038063"/>
    </source>
</evidence>
<evidence type="ECO:0000256" key="2">
    <source>
        <dbReference type="ARBA" id="ARBA00022555"/>
    </source>
</evidence>
<dbReference type="EC" id="3.1.1.29" evidence="1"/>
<keyword evidence="2" id="KW-0820">tRNA-binding</keyword>
<gene>
    <name evidence="6" type="ORF">THASP1DRAFT_31433</name>
</gene>
<reference evidence="7" key="1">
    <citation type="journal article" date="2018" name="Nat. Microbiol.">
        <title>Leveraging single-cell genomics to expand the fungal tree of life.</title>
        <authorList>
            <person name="Ahrendt S.R."/>
            <person name="Quandt C.A."/>
            <person name="Ciobanu D."/>
            <person name="Clum A."/>
            <person name="Salamov A."/>
            <person name="Andreopoulos B."/>
            <person name="Cheng J.F."/>
            <person name="Woyke T."/>
            <person name="Pelin A."/>
            <person name="Henrissat B."/>
            <person name="Reynolds N.K."/>
            <person name="Benny G.L."/>
            <person name="Smith M.E."/>
            <person name="James T.Y."/>
            <person name="Grigoriev I.V."/>
        </authorList>
    </citation>
    <scope>NUCLEOTIDE SEQUENCE [LARGE SCALE GENOMIC DNA]</scope>
    <source>
        <strain evidence="7">RSA 1356</strain>
    </source>
</reference>
<dbReference type="Proteomes" id="UP000271241">
    <property type="component" value="Unassembled WGS sequence"/>
</dbReference>
<dbReference type="GO" id="GO:0004045">
    <property type="term" value="F:peptidyl-tRNA hydrolase activity"/>
    <property type="evidence" value="ECO:0007669"/>
    <property type="project" value="UniProtKB-EC"/>
</dbReference>
<protein>
    <recommendedName>
        <fullName evidence="1">peptidyl-tRNA hydrolase</fullName>
        <ecNumber evidence="1">3.1.1.29</ecNumber>
    </recommendedName>
</protein>
<dbReference type="OrthoDB" id="1711136at2759"/>
<name>A0A4P9XMY1_9FUNG</name>
<evidence type="ECO:0000256" key="3">
    <source>
        <dbReference type="ARBA" id="ARBA00022801"/>
    </source>
</evidence>
<dbReference type="NCBIfam" id="TIGR00447">
    <property type="entry name" value="pth"/>
    <property type="match status" value="1"/>
</dbReference>
<feature type="non-terminal residue" evidence="6">
    <location>
        <position position="235"/>
    </location>
</feature>
<evidence type="ECO:0000313" key="6">
    <source>
        <dbReference type="EMBL" id="RKP06751.1"/>
    </source>
</evidence>
<dbReference type="AlphaFoldDB" id="A0A4P9XMY1"/>
<dbReference type="STRING" id="78915.A0A4P9XMY1"/>
<dbReference type="PANTHER" id="PTHR17224:SF1">
    <property type="entry name" value="PEPTIDYL-TRNA HYDROLASE"/>
    <property type="match status" value="1"/>
</dbReference>
<accession>A0A4P9XMY1</accession>
<dbReference type="SUPFAM" id="SSF53178">
    <property type="entry name" value="Peptidyl-tRNA hydrolase-like"/>
    <property type="match status" value="1"/>
</dbReference>
<keyword evidence="7" id="KW-1185">Reference proteome</keyword>
<sequence>MRSFQRHLLLVGLGNHGFDQTRHNIGIDWLNHLVRQYGLTWQKDSRVAGFTADAVWSPQTPGRLAPPSMNTADRDAWTLKLYRPRCLMNISGRPVALAVKAYTQGHEQLLVAHDDLQRELGAVSLKLGGSANGHNGVKSIIKALGIDKFRRLRIGIGRPKNGTRDQSDIANYVLAKFSVAERQQLTADAFPTSMANLVQYLQMREREYATAEKKAAARKQAKAAVSSEETVELPS</sequence>
<comment type="similarity">
    <text evidence="5">Belongs to the PTH family.</text>
</comment>
<proteinExistence type="inferred from homology"/>
<keyword evidence="4" id="KW-0694">RNA-binding</keyword>
<dbReference type="Pfam" id="PF01195">
    <property type="entry name" value="Pept_tRNA_hydro"/>
    <property type="match status" value="1"/>
</dbReference>
<dbReference type="InterPro" id="IPR001328">
    <property type="entry name" value="Pept_tRNA_hydro"/>
</dbReference>
<dbReference type="InterPro" id="IPR018171">
    <property type="entry name" value="Pept_tRNA_hydro_CS"/>
</dbReference>
<organism evidence="6 7">
    <name type="scientific">Thamnocephalis sphaerospora</name>
    <dbReference type="NCBI Taxonomy" id="78915"/>
    <lineage>
        <taxon>Eukaryota</taxon>
        <taxon>Fungi</taxon>
        <taxon>Fungi incertae sedis</taxon>
        <taxon>Zoopagomycota</taxon>
        <taxon>Zoopagomycotina</taxon>
        <taxon>Zoopagomycetes</taxon>
        <taxon>Zoopagales</taxon>
        <taxon>Sigmoideomycetaceae</taxon>
        <taxon>Thamnocephalis</taxon>
    </lineage>
</organism>
<dbReference type="PANTHER" id="PTHR17224">
    <property type="entry name" value="PEPTIDYL-TRNA HYDROLASE"/>
    <property type="match status" value="1"/>
</dbReference>
<evidence type="ECO:0000313" key="7">
    <source>
        <dbReference type="Proteomes" id="UP000271241"/>
    </source>
</evidence>
<dbReference type="GO" id="GO:0000049">
    <property type="term" value="F:tRNA binding"/>
    <property type="evidence" value="ECO:0007669"/>
    <property type="project" value="UniProtKB-KW"/>
</dbReference>
<dbReference type="CDD" id="cd00462">
    <property type="entry name" value="PTH"/>
    <property type="match status" value="1"/>
</dbReference>
<dbReference type="InterPro" id="IPR036416">
    <property type="entry name" value="Pept_tRNA_hydro_sf"/>
</dbReference>
<keyword evidence="3 6" id="KW-0378">Hydrolase</keyword>
<evidence type="ECO:0000256" key="4">
    <source>
        <dbReference type="ARBA" id="ARBA00022884"/>
    </source>
</evidence>
<dbReference type="Gene3D" id="3.40.50.1470">
    <property type="entry name" value="Peptidyl-tRNA hydrolase"/>
    <property type="match status" value="1"/>
</dbReference>
<dbReference type="EMBL" id="KZ992824">
    <property type="protein sequence ID" value="RKP06751.1"/>
    <property type="molecule type" value="Genomic_DNA"/>
</dbReference>
<evidence type="ECO:0000256" key="1">
    <source>
        <dbReference type="ARBA" id="ARBA00013260"/>
    </source>
</evidence>